<dbReference type="InterPro" id="IPR011047">
    <property type="entry name" value="Quinoprotein_ADH-like_sf"/>
</dbReference>
<keyword evidence="3" id="KW-1185">Reference proteome</keyword>
<dbReference type="InParanoid" id="E8QZQ1"/>
<protein>
    <submittedName>
        <fullName evidence="2">Uncharacterized protein</fullName>
    </submittedName>
</protein>
<reference evidence="2 3" key="2">
    <citation type="journal article" date="2011" name="Stand. Genomic Sci.">
        <title>Complete genome sequence of Isosphaera pallida type strain (IS1B).</title>
        <authorList>
            <consortium name="US DOE Joint Genome Institute (JGI-PGF)"/>
            <person name="Goker M."/>
            <person name="Cleland D."/>
            <person name="Saunders E."/>
            <person name="Lapidus A."/>
            <person name="Nolan M."/>
            <person name="Lucas S."/>
            <person name="Hammon N."/>
            <person name="Deshpande S."/>
            <person name="Cheng J.F."/>
            <person name="Tapia R."/>
            <person name="Han C."/>
            <person name="Goodwin L."/>
            <person name="Pitluck S."/>
            <person name="Liolios K."/>
            <person name="Pagani I."/>
            <person name="Ivanova N."/>
            <person name="Mavromatis K."/>
            <person name="Pati A."/>
            <person name="Chen A."/>
            <person name="Palaniappan K."/>
            <person name="Land M."/>
            <person name="Hauser L."/>
            <person name="Chang Y.J."/>
            <person name="Jeffries C.D."/>
            <person name="Detter J.C."/>
            <person name="Beck B."/>
            <person name="Woyke T."/>
            <person name="Bristow J."/>
            <person name="Eisen J.A."/>
            <person name="Markowitz V."/>
            <person name="Hugenholtz P."/>
            <person name="Kyrpides N.C."/>
            <person name="Klenk H.P."/>
        </authorList>
    </citation>
    <scope>NUCLEOTIDE SEQUENCE [LARGE SCALE GENOMIC DNA]</scope>
    <source>
        <strain evidence="3">ATCC 43644 / DSM 9630 / IS1B</strain>
    </source>
</reference>
<dbReference type="eggNOG" id="COG0823">
    <property type="taxonomic scope" value="Bacteria"/>
</dbReference>
<dbReference type="RefSeq" id="WP_013564475.1">
    <property type="nucleotide sequence ID" value="NC_014962.1"/>
</dbReference>
<reference key="1">
    <citation type="submission" date="2010-11" db="EMBL/GenBank/DDBJ databases">
        <title>The complete sequence of chromosome of Isophaera pallida ATCC 43644.</title>
        <authorList>
            <consortium name="US DOE Joint Genome Institute (JGI-PGF)"/>
            <person name="Lucas S."/>
            <person name="Copeland A."/>
            <person name="Lapidus A."/>
            <person name="Bruce D."/>
            <person name="Goodwin L."/>
            <person name="Pitluck S."/>
            <person name="Kyrpides N."/>
            <person name="Mavromatis K."/>
            <person name="Pagani I."/>
            <person name="Ivanova N."/>
            <person name="Saunders E."/>
            <person name="Brettin T."/>
            <person name="Detter J.C."/>
            <person name="Han C."/>
            <person name="Tapia R."/>
            <person name="Land M."/>
            <person name="Hauser L."/>
            <person name="Markowitz V."/>
            <person name="Cheng J.-F."/>
            <person name="Hugenholtz P."/>
            <person name="Woyke T."/>
            <person name="Wu D."/>
            <person name="Eisen J.A."/>
        </authorList>
    </citation>
    <scope>NUCLEOTIDE SEQUENCE</scope>
    <source>
        <strain>ATCC 43644</strain>
    </source>
</reference>
<dbReference type="Proteomes" id="UP000008631">
    <property type="component" value="Chromosome"/>
</dbReference>
<sequence length="1228" mass="129962">MAADQSIESSTDSTHDIALASRRAGAAASRCRNRAGRLREATHRRSRSSAMRLESLESRLLLSTTPSLAGLAADVERISVYPNPGLGPMSEIAVHDGRLWFAAGDPTSGIELWSSDGTSGGTQRALDINPHANDSRPGGFVQVGDRLFFSADDGSTGRELWVIESNQIRRVRDLVPGSNGSDPTEAIAWGDRLAFVARASRNGPTIWVSDGSEAGTIPLPITTSTHQAPRNLIALGDRLLWISSARPQGDDANLLALLREGGSPVALTNFDANTQVIEARDRGDGSVVFTTMQTHEGRLELWTSRGDRDSTRPLIRLEPSEWITNVDVFGGRVTLTVSGADGVCLMTAPPGSDRLDVIGGQRLGLSGEDHPGAVVGFANGLGVVIHGATSDRLVIVSDDAQATATTLDLGTVLGGEFRLERLVRDPDTNGLRVVARGRDDLAHLLVVTASTAEPTGWAIQSLARVEPGQWFDAEKAWRLTPDGPLMTLTTTRHPHHVALVAFEGDTTRIVAQFDHSGVPTSMPSGFTVVGNNAYFTAYHPETGRELYRTDGTPGGTRRVADLQPGPAGSDPFNIVPLGATGDILFLTRNSQGAVDLWRSDGQANGRTALIQSFPSEQEGMFVQTRELTPTAGGAVFLVDRGGERVELWTTDGTAEGTRSLHSFRTDGTPVFLPRPIAEPAADSQLARTAVSERMKTPLNAATRAFGTAASSARMAVIQEDASIAVMPTFGSVSNLTPWNGGAVVFAPDESGTQQVWFTDGQRLEPLPTGLPVEISRSIDRVLAAGGSLFLVTSNPQVGPTLWQWSQGRAVPVRLGDGGWIGETRVVGDALIVVREFDGTRVELWKVEGGRAERLFQAEAPRWGDSSGWTSLTEITPLGERGLGFVLIQGDRPATLYISDGTAAGTRPVENPVASAGSEWGWGWNGLSELEGVGSTLFFVQDDGATGRELWKVQDGVAVQVADLNPGGNSSNPRDLTALGDRVVFHAQDDRHGEEPWVSDGTASGTIMLADLNDQSNPEEMMNDPMLADSAAVRTAVQGGTRRNGGGIGSSTATPSSPPNAGGSRPSVPSTGRSGPPKSRPIVRRVLGVPASRSRGPEASPTPKPPSGVVDRGSRVGTNARPGMVGSKAVPQPRVIAGADLVLRPGQTATKAIRVGKAANRELRTIEATINGQPLSVPGGVRPNGTILLRLPKLPTGRHEVVITAIDDSGAVGRDSFYVTVSRPNRKLV</sequence>
<dbReference type="KEGG" id="ipa:Isop_1603"/>
<feature type="region of interest" description="Disordered" evidence="1">
    <location>
        <begin position="28"/>
        <end position="50"/>
    </location>
</feature>
<proteinExistence type="predicted"/>
<evidence type="ECO:0000256" key="1">
    <source>
        <dbReference type="SAM" id="MobiDB-lite"/>
    </source>
</evidence>
<dbReference type="SUPFAM" id="SSF50998">
    <property type="entry name" value="Quinoprotein alcohol dehydrogenase-like"/>
    <property type="match status" value="1"/>
</dbReference>
<name>E8QZQ1_ISOPI</name>
<dbReference type="SUPFAM" id="SSF63829">
    <property type="entry name" value="Calcium-dependent phosphotriesterase"/>
    <property type="match status" value="1"/>
</dbReference>
<evidence type="ECO:0000313" key="3">
    <source>
        <dbReference type="Proteomes" id="UP000008631"/>
    </source>
</evidence>
<evidence type="ECO:0000313" key="2">
    <source>
        <dbReference type="EMBL" id="ADV62187.1"/>
    </source>
</evidence>
<gene>
    <name evidence="2" type="ordered locus">Isop_1603</name>
</gene>
<organism evidence="2 3">
    <name type="scientific">Isosphaera pallida (strain ATCC 43644 / DSM 9630 / IS1B)</name>
    <dbReference type="NCBI Taxonomy" id="575540"/>
    <lineage>
        <taxon>Bacteria</taxon>
        <taxon>Pseudomonadati</taxon>
        <taxon>Planctomycetota</taxon>
        <taxon>Planctomycetia</taxon>
        <taxon>Isosphaerales</taxon>
        <taxon>Isosphaeraceae</taxon>
        <taxon>Isosphaera</taxon>
    </lineage>
</organism>
<dbReference type="EMBL" id="CP002353">
    <property type="protein sequence ID" value="ADV62187.1"/>
    <property type="molecule type" value="Genomic_DNA"/>
</dbReference>
<dbReference type="OrthoDB" id="5242130at2"/>
<feature type="compositionally biased region" description="Low complexity" evidence="1">
    <location>
        <begin position="1049"/>
        <end position="1061"/>
    </location>
</feature>
<accession>E8QZQ1</accession>
<dbReference type="AlphaFoldDB" id="E8QZQ1"/>
<feature type="region of interest" description="Disordered" evidence="1">
    <location>
        <begin position="1036"/>
        <end position="1127"/>
    </location>
</feature>
<dbReference type="HOGENOM" id="CLU_267945_0_0_0"/>
<dbReference type="STRING" id="575540.Isop_1603"/>